<evidence type="ECO:0000256" key="5">
    <source>
        <dbReference type="ARBA" id="ARBA00022989"/>
    </source>
</evidence>
<evidence type="ECO:0000256" key="4">
    <source>
        <dbReference type="ARBA" id="ARBA00022692"/>
    </source>
</evidence>
<evidence type="ECO:0000259" key="8">
    <source>
        <dbReference type="PROSITE" id="PS50928"/>
    </source>
</evidence>
<reference evidence="9 10" key="1">
    <citation type="submission" date="2021-03" db="EMBL/GenBank/DDBJ databases">
        <title>Genomic Encyclopedia of Type Strains, Phase IV (KMG-IV): sequencing the most valuable type-strain genomes for metagenomic binning, comparative biology and taxonomic classification.</title>
        <authorList>
            <person name="Goeker M."/>
        </authorList>
    </citation>
    <scope>NUCLEOTIDE SEQUENCE [LARGE SCALE GENOMIC DNA]</scope>
    <source>
        <strain evidence="9 10">DSM 24950</strain>
    </source>
</reference>
<dbReference type="PANTHER" id="PTHR43227">
    <property type="entry name" value="BLL4140 PROTEIN"/>
    <property type="match status" value="1"/>
</dbReference>
<comment type="subcellular location">
    <subcellularLocation>
        <location evidence="1 7">Cell membrane</location>
        <topology evidence="1 7">Multi-pass membrane protein</topology>
    </subcellularLocation>
</comment>
<feature type="transmembrane region" description="Helical" evidence="7">
    <location>
        <begin position="77"/>
        <end position="98"/>
    </location>
</feature>
<evidence type="ECO:0000256" key="7">
    <source>
        <dbReference type="RuleBase" id="RU363032"/>
    </source>
</evidence>
<comment type="similarity">
    <text evidence="7">Belongs to the binding-protein-dependent transport system permease family.</text>
</comment>
<evidence type="ECO:0000256" key="6">
    <source>
        <dbReference type="ARBA" id="ARBA00023136"/>
    </source>
</evidence>
<protein>
    <submittedName>
        <fullName evidence="9">Aldouronate transport system permease protein</fullName>
    </submittedName>
</protein>
<feature type="transmembrane region" description="Helical" evidence="7">
    <location>
        <begin position="267"/>
        <end position="286"/>
    </location>
</feature>
<dbReference type="Gene3D" id="1.10.3720.10">
    <property type="entry name" value="MetI-like"/>
    <property type="match status" value="1"/>
</dbReference>
<feature type="transmembrane region" description="Helical" evidence="7">
    <location>
        <begin position="208"/>
        <end position="230"/>
    </location>
</feature>
<feature type="domain" description="ABC transmembrane type-1" evidence="8">
    <location>
        <begin position="73"/>
        <end position="286"/>
    </location>
</feature>
<keyword evidence="3" id="KW-1003">Cell membrane</keyword>
<keyword evidence="4 7" id="KW-0812">Transmembrane</keyword>
<keyword evidence="2 7" id="KW-0813">Transport</keyword>
<evidence type="ECO:0000313" key="10">
    <source>
        <dbReference type="Proteomes" id="UP001519344"/>
    </source>
</evidence>
<dbReference type="RefSeq" id="WP_240159930.1">
    <property type="nucleotide sequence ID" value="NZ_JAAOZR010000036.1"/>
</dbReference>
<dbReference type="CDD" id="cd06261">
    <property type="entry name" value="TM_PBP2"/>
    <property type="match status" value="1"/>
</dbReference>
<dbReference type="PANTHER" id="PTHR43227:SF11">
    <property type="entry name" value="BLL4140 PROTEIN"/>
    <property type="match status" value="1"/>
</dbReference>
<proteinExistence type="inferred from homology"/>
<evidence type="ECO:0000256" key="1">
    <source>
        <dbReference type="ARBA" id="ARBA00004651"/>
    </source>
</evidence>
<dbReference type="EMBL" id="JAGGKV010000011">
    <property type="protein sequence ID" value="MBP1964914.1"/>
    <property type="molecule type" value="Genomic_DNA"/>
</dbReference>
<accession>A0ABS4I428</accession>
<evidence type="ECO:0000256" key="3">
    <source>
        <dbReference type="ARBA" id="ARBA00022475"/>
    </source>
</evidence>
<comment type="caution">
    <text evidence="9">The sequence shown here is derived from an EMBL/GenBank/DDBJ whole genome shotgun (WGS) entry which is preliminary data.</text>
</comment>
<feature type="transmembrane region" description="Helical" evidence="7">
    <location>
        <begin position="12"/>
        <end position="31"/>
    </location>
</feature>
<dbReference type="PROSITE" id="PS50928">
    <property type="entry name" value="ABC_TM1"/>
    <property type="match status" value="1"/>
</dbReference>
<evidence type="ECO:0000313" key="9">
    <source>
        <dbReference type="EMBL" id="MBP1964914.1"/>
    </source>
</evidence>
<keyword evidence="6 7" id="KW-0472">Membrane</keyword>
<dbReference type="InterPro" id="IPR035906">
    <property type="entry name" value="MetI-like_sf"/>
</dbReference>
<keyword evidence="5 7" id="KW-1133">Transmembrane helix</keyword>
<name>A0ABS4I428_9BACL</name>
<organism evidence="9 10">
    <name type="scientific">Paenibacillus aceris</name>
    <dbReference type="NCBI Taxonomy" id="869555"/>
    <lineage>
        <taxon>Bacteria</taxon>
        <taxon>Bacillati</taxon>
        <taxon>Bacillota</taxon>
        <taxon>Bacilli</taxon>
        <taxon>Bacillales</taxon>
        <taxon>Paenibacillaceae</taxon>
        <taxon>Paenibacillus</taxon>
    </lineage>
</organism>
<dbReference type="SUPFAM" id="SSF161098">
    <property type="entry name" value="MetI-like"/>
    <property type="match status" value="1"/>
</dbReference>
<keyword evidence="10" id="KW-1185">Reference proteome</keyword>
<sequence>MSELLKSYKTHRALIIMFLPGFLVFLLFRYVPIYGLLLAFKDYRVLEGIWASPWAGLDHYKQLINGPGFLSALRNTAVIAILKYVFVFPAPIVLALLLNEVRKSWFKRTIQTVTYLPHFFSWVILASLLFTFLSADGAMNEIIKMLGFEPINWVADPNKFYGLVVLSDIWATVGWSSIIYFAALAGIDPSLYEAAIVDGASRWHQVKNITIPSLMPTIITMLLLSIGNFLNVGFDQIYNLTTAPTMGVADILDTFVLRKLVAMDYELGTAAGFFTSVVGFILVFTANRLVKLYDKDQGLW</sequence>
<feature type="transmembrane region" description="Helical" evidence="7">
    <location>
        <begin position="160"/>
        <end position="187"/>
    </location>
</feature>
<feature type="transmembrane region" description="Helical" evidence="7">
    <location>
        <begin position="119"/>
        <end position="140"/>
    </location>
</feature>
<dbReference type="InterPro" id="IPR050809">
    <property type="entry name" value="UgpAE/MalFG_permease"/>
</dbReference>
<evidence type="ECO:0000256" key="2">
    <source>
        <dbReference type="ARBA" id="ARBA00022448"/>
    </source>
</evidence>
<dbReference type="Proteomes" id="UP001519344">
    <property type="component" value="Unassembled WGS sequence"/>
</dbReference>
<gene>
    <name evidence="9" type="ORF">J2Z65_004147</name>
</gene>
<dbReference type="Pfam" id="PF00528">
    <property type="entry name" value="BPD_transp_1"/>
    <property type="match status" value="1"/>
</dbReference>
<dbReference type="InterPro" id="IPR000515">
    <property type="entry name" value="MetI-like"/>
</dbReference>